<dbReference type="PROSITE" id="PS01246">
    <property type="entry name" value="UPF0003"/>
    <property type="match status" value="1"/>
</dbReference>
<sequence length="303" mass="33606">MIFHIGSNVLPEETLGELQQEVQENLDQLRNNAVMETLRSWAPEVIAFGIKLLIALVIFFIGSRIIKLIYHMLNRSFKRVDMEVSLRKFLLSVLNAAMYCLLAFMIAGQIGVNSASIVALLGSASIAVGLAVQGSLANFAGGVLILLMKPFRVGDYIVSKDGEGTVRSIGLVYTVLNTGDNKQVVIPNGTLSNSPLTNVTAMDKRRLDVLVGIGYHSDLKKAKEIMGRIFHSQEKVLKEEPIDVFVSDLTENSVTIGGRGWTSIDDYWPVRWEILERVKLEFEAAGIEIPISRMEVQVEDRRS</sequence>
<dbReference type="InterPro" id="IPR006685">
    <property type="entry name" value="MscS_channel_2nd"/>
</dbReference>
<dbReference type="Gene3D" id="2.30.30.60">
    <property type="match status" value="1"/>
</dbReference>
<dbReference type="KEGG" id="csh:Closa_3887"/>
<dbReference type="Proteomes" id="UP000001662">
    <property type="component" value="Chromosome"/>
</dbReference>
<evidence type="ECO:0000256" key="7">
    <source>
        <dbReference type="SAM" id="Phobius"/>
    </source>
</evidence>
<dbReference type="GO" id="GO:0008381">
    <property type="term" value="F:mechanosensitive monoatomic ion channel activity"/>
    <property type="evidence" value="ECO:0007669"/>
    <property type="project" value="InterPro"/>
</dbReference>
<dbReference type="InterPro" id="IPR023408">
    <property type="entry name" value="MscS_beta-dom_sf"/>
</dbReference>
<keyword evidence="11" id="KW-1185">Reference proteome</keyword>
<dbReference type="SUPFAM" id="SSF50182">
    <property type="entry name" value="Sm-like ribonucleoproteins"/>
    <property type="match status" value="1"/>
</dbReference>
<dbReference type="STRING" id="610130.Closa_3887"/>
<dbReference type="InterPro" id="IPR049278">
    <property type="entry name" value="MS_channel_C"/>
</dbReference>
<dbReference type="RefSeq" id="WP_013274454.1">
    <property type="nucleotide sequence ID" value="NC_014376.1"/>
</dbReference>
<accession>D9R0G8</accession>
<dbReference type="PANTHER" id="PTHR30221:SF1">
    <property type="entry name" value="SMALL-CONDUCTANCE MECHANOSENSITIVE CHANNEL"/>
    <property type="match status" value="1"/>
</dbReference>
<keyword evidence="3" id="KW-1003">Cell membrane</keyword>
<proteinExistence type="inferred from homology"/>
<dbReference type="Gene3D" id="1.10.287.1260">
    <property type="match status" value="1"/>
</dbReference>
<comment type="subcellular location">
    <subcellularLocation>
        <location evidence="1">Cell membrane</location>
        <topology evidence="1">Multi-pass membrane protein</topology>
    </subcellularLocation>
</comment>
<feature type="transmembrane region" description="Helical" evidence="7">
    <location>
        <begin position="45"/>
        <end position="69"/>
    </location>
</feature>
<dbReference type="InterPro" id="IPR011066">
    <property type="entry name" value="MscS_channel_C_sf"/>
</dbReference>
<dbReference type="OrthoDB" id="9809206at2"/>
<evidence type="ECO:0000256" key="4">
    <source>
        <dbReference type="ARBA" id="ARBA00022692"/>
    </source>
</evidence>
<feature type="domain" description="Mechanosensitive ion channel MscS" evidence="8">
    <location>
        <begin position="135"/>
        <end position="200"/>
    </location>
</feature>
<evidence type="ECO:0000256" key="5">
    <source>
        <dbReference type="ARBA" id="ARBA00022989"/>
    </source>
</evidence>
<keyword evidence="4 7" id="KW-0812">Transmembrane</keyword>
<dbReference type="SUPFAM" id="SSF82689">
    <property type="entry name" value="Mechanosensitive channel protein MscS (YggB), C-terminal domain"/>
    <property type="match status" value="1"/>
</dbReference>
<evidence type="ECO:0000259" key="9">
    <source>
        <dbReference type="Pfam" id="PF21082"/>
    </source>
</evidence>
<dbReference type="SUPFAM" id="SSF82861">
    <property type="entry name" value="Mechanosensitive channel protein MscS (YggB), transmembrane region"/>
    <property type="match status" value="1"/>
</dbReference>
<dbReference type="HOGENOM" id="CLU_037945_1_1_9"/>
<dbReference type="Pfam" id="PF21082">
    <property type="entry name" value="MS_channel_3rd"/>
    <property type="match status" value="1"/>
</dbReference>
<evidence type="ECO:0000256" key="2">
    <source>
        <dbReference type="ARBA" id="ARBA00008017"/>
    </source>
</evidence>
<evidence type="ECO:0000313" key="11">
    <source>
        <dbReference type="Proteomes" id="UP000001662"/>
    </source>
</evidence>
<evidence type="ECO:0000259" key="8">
    <source>
        <dbReference type="Pfam" id="PF00924"/>
    </source>
</evidence>
<dbReference type="Gene3D" id="3.30.70.100">
    <property type="match status" value="1"/>
</dbReference>
<dbReference type="InterPro" id="IPR006686">
    <property type="entry name" value="MscS_channel_CS"/>
</dbReference>
<dbReference type="InterPro" id="IPR011014">
    <property type="entry name" value="MscS_channel_TM-2"/>
</dbReference>
<dbReference type="InterPro" id="IPR010920">
    <property type="entry name" value="LSM_dom_sf"/>
</dbReference>
<protein>
    <submittedName>
        <fullName evidence="10">MscS Mechanosensitive ion channel</fullName>
    </submittedName>
</protein>
<reference evidence="10" key="1">
    <citation type="submission" date="2010-07" db="EMBL/GenBank/DDBJ databases">
        <title>Complete sequence of Clostridium saccharolyticum WM1.</title>
        <authorList>
            <consortium name="US DOE Joint Genome Institute"/>
            <person name="Lucas S."/>
            <person name="Copeland A."/>
            <person name="Lapidus A."/>
            <person name="Cheng J.-F."/>
            <person name="Bruce D."/>
            <person name="Goodwin L."/>
            <person name="Pitluck S."/>
            <person name="Chertkov O."/>
            <person name="Detter J.C."/>
            <person name="Han C."/>
            <person name="Tapia R."/>
            <person name="Land M."/>
            <person name="Hauser L."/>
            <person name="Chang Y.-J."/>
            <person name="Jeffries C."/>
            <person name="Kyrpides N."/>
            <person name="Ivanova N."/>
            <person name="Mikhailova N."/>
            <person name="Mouttaki H."/>
            <person name="Lin L."/>
            <person name="Zhou J."/>
            <person name="Hemme C.L."/>
            <person name="Woyke T."/>
        </authorList>
    </citation>
    <scope>NUCLEOTIDE SEQUENCE [LARGE SCALE GENOMIC DNA]</scope>
    <source>
        <strain evidence="10">WM1</strain>
    </source>
</reference>
<name>D9R0G8_LACSW</name>
<feature type="domain" description="Mechanosensitive ion channel MscS C-terminal" evidence="9">
    <location>
        <begin position="211"/>
        <end position="289"/>
    </location>
</feature>
<organism evidence="10 11">
    <name type="scientific">Lacrimispora saccharolytica (strain ATCC 35040 / DSM 2544 / NRCC 2533 / WM1)</name>
    <name type="common">Clostridium saccharolyticum</name>
    <dbReference type="NCBI Taxonomy" id="610130"/>
    <lineage>
        <taxon>Bacteria</taxon>
        <taxon>Bacillati</taxon>
        <taxon>Bacillota</taxon>
        <taxon>Clostridia</taxon>
        <taxon>Lachnospirales</taxon>
        <taxon>Lachnospiraceae</taxon>
        <taxon>Lacrimispora</taxon>
    </lineage>
</organism>
<dbReference type="EMBL" id="CP002109">
    <property type="protein sequence ID" value="ADL06401.1"/>
    <property type="molecule type" value="Genomic_DNA"/>
</dbReference>
<dbReference type="Pfam" id="PF00924">
    <property type="entry name" value="MS_channel_2nd"/>
    <property type="match status" value="1"/>
</dbReference>
<dbReference type="eggNOG" id="COG0668">
    <property type="taxonomic scope" value="Bacteria"/>
</dbReference>
<dbReference type="PANTHER" id="PTHR30221">
    <property type="entry name" value="SMALL-CONDUCTANCE MECHANOSENSITIVE CHANNEL"/>
    <property type="match status" value="1"/>
</dbReference>
<keyword evidence="5 7" id="KW-1133">Transmembrane helix</keyword>
<evidence type="ECO:0000256" key="3">
    <source>
        <dbReference type="ARBA" id="ARBA00022475"/>
    </source>
</evidence>
<gene>
    <name evidence="10" type="ordered locus">Closa_3887</name>
</gene>
<dbReference type="AlphaFoldDB" id="D9R0G8"/>
<dbReference type="PaxDb" id="610130-Closa_3887"/>
<dbReference type="GO" id="GO:0005886">
    <property type="term" value="C:plasma membrane"/>
    <property type="evidence" value="ECO:0007669"/>
    <property type="project" value="UniProtKB-SubCell"/>
</dbReference>
<evidence type="ECO:0000256" key="6">
    <source>
        <dbReference type="ARBA" id="ARBA00023136"/>
    </source>
</evidence>
<dbReference type="InterPro" id="IPR045275">
    <property type="entry name" value="MscS_archaea/bacteria_type"/>
</dbReference>
<feature type="transmembrane region" description="Helical" evidence="7">
    <location>
        <begin position="89"/>
        <end position="111"/>
    </location>
</feature>
<evidence type="ECO:0000313" key="10">
    <source>
        <dbReference type="EMBL" id="ADL06401.1"/>
    </source>
</evidence>
<keyword evidence="6 7" id="KW-0472">Membrane</keyword>
<evidence type="ECO:0000256" key="1">
    <source>
        <dbReference type="ARBA" id="ARBA00004651"/>
    </source>
</evidence>
<comment type="similarity">
    <text evidence="2">Belongs to the MscS (TC 1.A.23) family.</text>
</comment>
<feature type="transmembrane region" description="Helical" evidence="7">
    <location>
        <begin position="117"/>
        <end position="147"/>
    </location>
</feature>